<dbReference type="Proteomes" id="UP000489600">
    <property type="component" value="Unassembled WGS sequence"/>
</dbReference>
<dbReference type="AlphaFoldDB" id="A0A565BU81"/>
<dbReference type="OrthoDB" id="1112707at2759"/>
<sequence length="228" mass="27054">MLNSGTKELDKILTVGRTEKTCSGLGYQGYTFQDKTTFVSSGILQDENHILKTKSDQIKSSQERTQQTNTGCFYCGKYGHYKAHLSNLHPNKYRLFLLNRISQLWRQKKFTWNGWRNQVWMKKRDLYGRSYSQEKEEEEISDHVTLRREDDGDNRWKKTNLILRKFLHLLKSRLKEAKELRVFGYTDISVSIKMESRALENLKEKDAPKVIRRLSIKIRRDKEITGQR</sequence>
<dbReference type="EMBL" id="CABITT030000005">
    <property type="protein sequence ID" value="VVB04933.1"/>
    <property type="molecule type" value="Genomic_DNA"/>
</dbReference>
<comment type="caution">
    <text evidence="1">The sequence shown here is derived from an EMBL/GenBank/DDBJ whole genome shotgun (WGS) entry which is preliminary data.</text>
</comment>
<evidence type="ECO:0000313" key="2">
    <source>
        <dbReference type="Proteomes" id="UP000489600"/>
    </source>
</evidence>
<name>A0A565BU81_9BRAS</name>
<evidence type="ECO:0008006" key="3">
    <source>
        <dbReference type="Google" id="ProtNLM"/>
    </source>
</evidence>
<protein>
    <recommendedName>
        <fullName evidence="3">CCHC-type domain-containing protein</fullName>
    </recommendedName>
</protein>
<proteinExistence type="predicted"/>
<dbReference type="SUPFAM" id="SSF57756">
    <property type="entry name" value="Retrovirus zinc finger-like domains"/>
    <property type="match status" value="1"/>
</dbReference>
<reference evidence="1" key="1">
    <citation type="submission" date="2019-07" db="EMBL/GenBank/DDBJ databases">
        <authorList>
            <person name="Dittberner H."/>
        </authorList>
    </citation>
    <scope>NUCLEOTIDE SEQUENCE [LARGE SCALE GENOMIC DNA]</scope>
</reference>
<gene>
    <name evidence="1" type="ORF">ANE_LOCUS15377</name>
</gene>
<evidence type="ECO:0000313" key="1">
    <source>
        <dbReference type="EMBL" id="VVB04933.1"/>
    </source>
</evidence>
<dbReference type="InterPro" id="IPR036875">
    <property type="entry name" value="Znf_CCHC_sf"/>
</dbReference>
<accession>A0A565BU81</accession>
<organism evidence="1 2">
    <name type="scientific">Arabis nemorensis</name>
    <dbReference type="NCBI Taxonomy" id="586526"/>
    <lineage>
        <taxon>Eukaryota</taxon>
        <taxon>Viridiplantae</taxon>
        <taxon>Streptophyta</taxon>
        <taxon>Embryophyta</taxon>
        <taxon>Tracheophyta</taxon>
        <taxon>Spermatophyta</taxon>
        <taxon>Magnoliopsida</taxon>
        <taxon>eudicotyledons</taxon>
        <taxon>Gunneridae</taxon>
        <taxon>Pentapetalae</taxon>
        <taxon>rosids</taxon>
        <taxon>malvids</taxon>
        <taxon>Brassicales</taxon>
        <taxon>Brassicaceae</taxon>
        <taxon>Arabideae</taxon>
        <taxon>Arabis</taxon>
    </lineage>
</organism>
<keyword evidence="2" id="KW-1185">Reference proteome</keyword>
<dbReference type="GO" id="GO:0003676">
    <property type="term" value="F:nucleic acid binding"/>
    <property type="evidence" value="ECO:0007669"/>
    <property type="project" value="InterPro"/>
</dbReference>
<dbReference type="GO" id="GO:0008270">
    <property type="term" value="F:zinc ion binding"/>
    <property type="evidence" value="ECO:0007669"/>
    <property type="project" value="InterPro"/>
</dbReference>